<name>A0A919J289_9ACTN</name>
<dbReference type="Gene3D" id="3.40.50.10540">
    <property type="entry name" value="Crotonobetainyl-coa:carnitine coa-transferase, domain 1"/>
    <property type="match status" value="1"/>
</dbReference>
<sequence length="348" mass="36725">MTGPLHGLRVIELAGTAPAAFAGTLLGDLGADVVRVDRPGRPAVAADPLGRNRRRVTADLKDPAGLATLVSLAETADVVIDGFRPGVTERLGAGPEELHKLNPRLVYARVTAWGQDGPWAARAGHDITFLALSGALLDPDTADPATPPPYYPGSFVGGATFLVVGILSALWERAISDRGQVVDASAVEGTAVLAGLSRRWRETPGVHTVTAAPFYRTYRCADGGWVAVGAIEDALYARLLENLDLDPATLPGRDDLAAWPALEARLAAAFRTRDRDEWAKIFADTDAGVVPVLDLDEAARHPQALARGTFTSVAGVSQPTAVPRFSRTPPALPTPIHDTAGDSFTWKS</sequence>
<keyword evidence="3" id="KW-1185">Reference proteome</keyword>
<dbReference type="GO" id="GO:0003824">
    <property type="term" value="F:catalytic activity"/>
    <property type="evidence" value="ECO:0007669"/>
    <property type="project" value="InterPro"/>
</dbReference>
<protein>
    <submittedName>
        <fullName evidence="2">Alpha-methylacyl-CoA racemase</fullName>
    </submittedName>
</protein>
<dbReference type="AlphaFoldDB" id="A0A919J289"/>
<dbReference type="SUPFAM" id="SSF89796">
    <property type="entry name" value="CoA-transferase family III (CaiB/BaiF)"/>
    <property type="match status" value="1"/>
</dbReference>
<dbReference type="PANTHER" id="PTHR48228">
    <property type="entry name" value="SUCCINYL-COA--D-CITRAMALATE COA-TRANSFERASE"/>
    <property type="match status" value="1"/>
</dbReference>
<feature type="region of interest" description="Disordered" evidence="1">
    <location>
        <begin position="321"/>
        <end position="348"/>
    </location>
</feature>
<dbReference type="InterPro" id="IPR044855">
    <property type="entry name" value="CoA-Trfase_III_dom3_sf"/>
</dbReference>
<dbReference type="InterPro" id="IPR050509">
    <property type="entry name" value="CoA-transferase_III"/>
</dbReference>
<proteinExistence type="predicted"/>
<dbReference type="Gene3D" id="3.30.1540.10">
    <property type="entry name" value="formyl-coa transferase, domain 3"/>
    <property type="match status" value="1"/>
</dbReference>
<evidence type="ECO:0000256" key="1">
    <source>
        <dbReference type="SAM" id="MobiDB-lite"/>
    </source>
</evidence>
<dbReference type="RefSeq" id="WP_203819627.1">
    <property type="nucleotide sequence ID" value="NZ_BAAABP010000052.1"/>
</dbReference>
<dbReference type="Pfam" id="PF02515">
    <property type="entry name" value="CoA_transf_3"/>
    <property type="match status" value="1"/>
</dbReference>
<dbReference type="EMBL" id="BOMM01000047">
    <property type="protein sequence ID" value="GIE13180.1"/>
    <property type="molecule type" value="Genomic_DNA"/>
</dbReference>
<dbReference type="InterPro" id="IPR023606">
    <property type="entry name" value="CoA-Trfase_III_dom_1_sf"/>
</dbReference>
<organism evidence="2 3">
    <name type="scientific">Paractinoplanes ferrugineus</name>
    <dbReference type="NCBI Taxonomy" id="113564"/>
    <lineage>
        <taxon>Bacteria</taxon>
        <taxon>Bacillati</taxon>
        <taxon>Actinomycetota</taxon>
        <taxon>Actinomycetes</taxon>
        <taxon>Micromonosporales</taxon>
        <taxon>Micromonosporaceae</taxon>
        <taxon>Paractinoplanes</taxon>
    </lineage>
</organism>
<dbReference type="InterPro" id="IPR003673">
    <property type="entry name" value="CoA-Trfase_fam_III"/>
</dbReference>
<reference evidence="2" key="1">
    <citation type="submission" date="2021-01" db="EMBL/GenBank/DDBJ databases">
        <title>Whole genome shotgun sequence of Actinoplanes ferrugineus NBRC 15555.</title>
        <authorList>
            <person name="Komaki H."/>
            <person name="Tamura T."/>
        </authorList>
    </citation>
    <scope>NUCLEOTIDE SEQUENCE</scope>
    <source>
        <strain evidence="2">NBRC 15555</strain>
    </source>
</reference>
<dbReference type="Proteomes" id="UP000598174">
    <property type="component" value="Unassembled WGS sequence"/>
</dbReference>
<evidence type="ECO:0000313" key="3">
    <source>
        <dbReference type="Proteomes" id="UP000598174"/>
    </source>
</evidence>
<evidence type="ECO:0000313" key="2">
    <source>
        <dbReference type="EMBL" id="GIE13180.1"/>
    </source>
</evidence>
<accession>A0A919J289</accession>
<gene>
    <name evidence="2" type="ORF">Afe05nite_50200</name>
</gene>
<dbReference type="PANTHER" id="PTHR48228:SF5">
    <property type="entry name" value="ALPHA-METHYLACYL-COA RACEMASE"/>
    <property type="match status" value="1"/>
</dbReference>
<comment type="caution">
    <text evidence="2">The sequence shown here is derived from an EMBL/GenBank/DDBJ whole genome shotgun (WGS) entry which is preliminary data.</text>
</comment>